<sequence>MALENAEKLITDFLINKVTPYVIYLFGSQATKHIHNESDFDIAYLSKQKLNHYERFMLAQELAAKLNRDVDLIDLEQASTVFQAQVINRGKILLCSNENERALFEMRTLKNYARLNEERQDVLKNITERGRVYEE</sequence>
<dbReference type="PANTHER" id="PTHR43852:SF2">
    <property type="entry name" value="PROTEIN ADENYLYLTRANSFERASE MNTA"/>
    <property type="match status" value="1"/>
</dbReference>
<keyword evidence="3" id="KW-1185">Reference proteome</keyword>
<dbReference type="RefSeq" id="WP_377911134.1">
    <property type="nucleotide sequence ID" value="NZ_JBHRZT010000004.1"/>
</dbReference>
<gene>
    <name evidence="2" type="ORF">ACFOU2_00235</name>
</gene>
<feature type="domain" description="Polymerase beta nucleotidyltransferase" evidence="1">
    <location>
        <begin position="10"/>
        <end position="98"/>
    </location>
</feature>
<dbReference type="SUPFAM" id="SSF81301">
    <property type="entry name" value="Nucleotidyltransferase"/>
    <property type="match status" value="1"/>
</dbReference>
<dbReference type="Pfam" id="PF18765">
    <property type="entry name" value="Polbeta"/>
    <property type="match status" value="1"/>
</dbReference>
<protein>
    <submittedName>
        <fullName evidence="2">Nucleotidyltransferase domain-containing protein</fullName>
    </submittedName>
</protein>
<dbReference type="Proteomes" id="UP001595752">
    <property type="component" value="Unassembled WGS sequence"/>
</dbReference>
<name>A0ABV8AYL5_9BACI</name>
<dbReference type="CDD" id="cd05403">
    <property type="entry name" value="NT_KNTase_like"/>
    <property type="match status" value="1"/>
</dbReference>
<dbReference type="PANTHER" id="PTHR43852">
    <property type="entry name" value="NUCLEOTIDYLTRANSFERASE"/>
    <property type="match status" value="1"/>
</dbReference>
<reference evidence="3" key="1">
    <citation type="journal article" date="2019" name="Int. J. Syst. Evol. Microbiol.">
        <title>The Global Catalogue of Microorganisms (GCM) 10K type strain sequencing project: providing services to taxonomists for standard genome sequencing and annotation.</title>
        <authorList>
            <consortium name="The Broad Institute Genomics Platform"/>
            <consortium name="The Broad Institute Genome Sequencing Center for Infectious Disease"/>
            <person name="Wu L."/>
            <person name="Ma J."/>
        </authorList>
    </citation>
    <scope>NUCLEOTIDE SEQUENCE [LARGE SCALE GENOMIC DNA]</scope>
    <source>
        <strain evidence="3">CCUG 61889</strain>
    </source>
</reference>
<accession>A0ABV8AYL5</accession>
<evidence type="ECO:0000259" key="1">
    <source>
        <dbReference type="Pfam" id="PF18765"/>
    </source>
</evidence>
<comment type="caution">
    <text evidence="2">The sequence shown here is derived from an EMBL/GenBank/DDBJ whole genome shotgun (WGS) entry which is preliminary data.</text>
</comment>
<dbReference type="InterPro" id="IPR043519">
    <property type="entry name" value="NT_sf"/>
</dbReference>
<evidence type="ECO:0000313" key="3">
    <source>
        <dbReference type="Proteomes" id="UP001595752"/>
    </source>
</evidence>
<dbReference type="InterPro" id="IPR041633">
    <property type="entry name" value="Polbeta"/>
</dbReference>
<dbReference type="EMBL" id="JBHRZT010000004">
    <property type="protein sequence ID" value="MFC3882036.1"/>
    <property type="molecule type" value="Genomic_DNA"/>
</dbReference>
<proteinExistence type="predicted"/>
<dbReference type="Gene3D" id="3.30.460.10">
    <property type="entry name" value="Beta Polymerase, domain 2"/>
    <property type="match status" value="1"/>
</dbReference>
<dbReference type="NCBIfam" id="NF047752">
    <property type="entry name" value="MntA_antitoxin"/>
    <property type="match status" value="1"/>
</dbReference>
<evidence type="ECO:0000313" key="2">
    <source>
        <dbReference type="EMBL" id="MFC3882036.1"/>
    </source>
</evidence>
<organism evidence="2 3">
    <name type="scientific">Bacillus songklensis</name>
    <dbReference type="NCBI Taxonomy" id="1069116"/>
    <lineage>
        <taxon>Bacteria</taxon>
        <taxon>Bacillati</taxon>
        <taxon>Bacillota</taxon>
        <taxon>Bacilli</taxon>
        <taxon>Bacillales</taxon>
        <taxon>Bacillaceae</taxon>
        <taxon>Bacillus</taxon>
    </lineage>
</organism>
<dbReference type="InterPro" id="IPR052930">
    <property type="entry name" value="TA_antitoxin_MntA"/>
</dbReference>